<proteinExistence type="predicted"/>
<gene>
    <name evidence="3" type="ORF">CDAUBV1_LOCUS10367</name>
</gene>
<keyword evidence="2" id="KW-0472">Membrane</keyword>
<sequence length="464" mass="52518">MEVLAVSTFIFVFVNICLGIGGFIDLISSNRLNNAVRTSRVETKPVELMLTLKIYLTVIAGEVISITVCVLLFAWYAYRLSPGQKVQEINVKYIIPGQEENSNMTTTHAKDLVNVLEDYKADFQKLLKLNEELSSDRSEWNSATVFEELKYAELHVSNRQASKLLETKEDGTQTEVDSLQQWTVNTEEFPHTKENTDTSLTKSVIRSIRIRSPNQFRVKILHSATSRRWAASYARAFWLMGIITGLLLSTTIPYYLLYLALSVLQQTLAFNLIQLAQSAPAGATLNGTDYWRAFEKGLNCYVPLNVTGCFATESEDFDDLSVLSKCTEQIRSPIYLTRNEKQNVTIQNNCAWAFDRWIGARKQFVICRLVCLWLAYAVSSSLIIPLIVANSTSTECQTSSRLEWWRGSANRTRNRRYVGRGRTKKLGKDSKSTEEQVGDTIVRPRDGIASGTIFKQTVENFVAK</sequence>
<evidence type="ECO:0000256" key="2">
    <source>
        <dbReference type="SAM" id="Phobius"/>
    </source>
</evidence>
<name>A0AAV2TJG5_CALDB</name>
<dbReference type="EMBL" id="CAXLJL010000301">
    <property type="protein sequence ID" value="CAL5136304.1"/>
    <property type="molecule type" value="Genomic_DNA"/>
</dbReference>
<keyword evidence="2" id="KW-0812">Transmembrane</keyword>
<evidence type="ECO:0000256" key="1">
    <source>
        <dbReference type="SAM" id="MobiDB-lite"/>
    </source>
</evidence>
<evidence type="ECO:0000313" key="3">
    <source>
        <dbReference type="EMBL" id="CAL5136304.1"/>
    </source>
</evidence>
<dbReference type="AlphaFoldDB" id="A0AAV2TJG5"/>
<evidence type="ECO:0000313" key="4">
    <source>
        <dbReference type="Proteomes" id="UP001497525"/>
    </source>
</evidence>
<dbReference type="Proteomes" id="UP001497525">
    <property type="component" value="Unassembled WGS sequence"/>
</dbReference>
<keyword evidence="2" id="KW-1133">Transmembrane helix</keyword>
<organism evidence="3 4">
    <name type="scientific">Calicophoron daubneyi</name>
    <name type="common">Rumen fluke</name>
    <name type="synonym">Paramphistomum daubneyi</name>
    <dbReference type="NCBI Taxonomy" id="300641"/>
    <lineage>
        <taxon>Eukaryota</taxon>
        <taxon>Metazoa</taxon>
        <taxon>Spiralia</taxon>
        <taxon>Lophotrochozoa</taxon>
        <taxon>Platyhelminthes</taxon>
        <taxon>Trematoda</taxon>
        <taxon>Digenea</taxon>
        <taxon>Plagiorchiida</taxon>
        <taxon>Pronocephalata</taxon>
        <taxon>Paramphistomoidea</taxon>
        <taxon>Paramphistomidae</taxon>
        <taxon>Calicophoron</taxon>
    </lineage>
</organism>
<accession>A0AAV2TJG5</accession>
<reference evidence="3" key="1">
    <citation type="submission" date="2024-06" db="EMBL/GenBank/DDBJ databases">
        <authorList>
            <person name="Liu X."/>
            <person name="Lenzi L."/>
            <person name="Haldenby T S."/>
            <person name="Uol C."/>
        </authorList>
    </citation>
    <scope>NUCLEOTIDE SEQUENCE</scope>
</reference>
<feature type="region of interest" description="Disordered" evidence="1">
    <location>
        <begin position="416"/>
        <end position="437"/>
    </location>
</feature>
<feature type="compositionally biased region" description="Basic residues" evidence="1">
    <location>
        <begin position="416"/>
        <end position="425"/>
    </location>
</feature>
<feature type="transmembrane region" description="Helical" evidence="2">
    <location>
        <begin position="54"/>
        <end position="78"/>
    </location>
</feature>
<comment type="caution">
    <text evidence="3">The sequence shown here is derived from an EMBL/GenBank/DDBJ whole genome shotgun (WGS) entry which is preliminary data.</text>
</comment>
<feature type="transmembrane region" description="Helical" evidence="2">
    <location>
        <begin position="229"/>
        <end position="248"/>
    </location>
</feature>
<protein>
    <submittedName>
        <fullName evidence="3">Uncharacterized protein</fullName>
    </submittedName>
</protein>